<reference evidence="10 11" key="1">
    <citation type="submission" date="2013-02" db="EMBL/GenBank/DDBJ databases">
        <title>The Genome Sequence of Plasmodium falciparum NF54.</title>
        <authorList>
            <consortium name="The Broad Institute Genome Sequencing Platform"/>
            <consortium name="The Broad Institute Genome Sequencing Center for Infectious Disease"/>
            <person name="Neafsey D."/>
            <person name="Cheeseman I."/>
            <person name="Volkman S."/>
            <person name="Adams J."/>
            <person name="Walker B."/>
            <person name="Young S.K."/>
            <person name="Zeng Q."/>
            <person name="Gargeya S."/>
            <person name="Fitzgerald M."/>
            <person name="Haas B."/>
            <person name="Abouelleil A."/>
            <person name="Alvarado L."/>
            <person name="Arachchi H.M."/>
            <person name="Berlin A.M."/>
            <person name="Chapman S.B."/>
            <person name="Dewar J."/>
            <person name="Goldberg J."/>
            <person name="Griggs A."/>
            <person name="Gujja S."/>
            <person name="Hansen M."/>
            <person name="Howarth C."/>
            <person name="Imamovic A."/>
            <person name="Larimer J."/>
            <person name="McCowan C."/>
            <person name="Murphy C."/>
            <person name="Neiman D."/>
            <person name="Pearson M."/>
            <person name="Priest M."/>
            <person name="Roberts A."/>
            <person name="Saif S."/>
            <person name="Shea T."/>
            <person name="Sisk P."/>
            <person name="Sykes S."/>
            <person name="Wortman J."/>
            <person name="Nusbaum C."/>
            <person name="Birren B."/>
        </authorList>
    </citation>
    <scope>NUCLEOTIDE SEQUENCE [LARGE SCALE GENOMIC DNA]</scope>
    <source>
        <strain evidence="10 11">NF54</strain>
    </source>
</reference>
<evidence type="ECO:0000313" key="11">
    <source>
        <dbReference type="Proteomes" id="UP000030673"/>
    </source>
</evidence>
<feature type="domain" description="Duffy-binding-like" evidence="4">
    <location>
        <begin position="575"/>
        <end position="722"/>
    </location>
</feature>
<dbReference type="GO" id="GO:0046789">
    <property type="term" value="F:host cell surface receptor binding"/>
    <property type="evidence" value="ECO:0007669"/>
    <property type="project" value="InterPro"/>
</dbReference>
<dbReference type="Gene3D" id="1.20.1310.20">
    <property type="entry name" value="Duffy-antigen binding domain"/>
    <property type="match status" value="4"/>
</dbReference>
<dbReference type="Gene3D" id="1.10.1900.40">
    <property type="entry name" value="Acidic terminal segments, variant surface antigen of PfEMP1"/>
    <property type="match status" value="1"/>
</dbReference>
<feature type="domain" description="Duffy-antigen binding" evidence="5">
    <location>
        <begin position="2045"/>
        <end position="2218"/>
    </location>
</feature>
<dbReference type="GO" id="GO:0016020">
    <property type="term" value="C:membrane"/>
    <property type="evidence" value="ECO:0007669"/>
    <property type="project" value="InterPro"/>
</dbReference>
<feature type="domain" description="Duffy-antigen binding" evidence="5">
    <location>
        <begin position="1260"/>
        <end position="1435"/>
    </location>
</feature>
<feature type="domain" description="Duffy-antigen binding" evidence="5">
    <location>
        <begin position="124"/>
        <end position="318"/>
    </location>
</feature>
<evidence type="ECO:0000259" key="6">
    <source>
        <dbReference type="Pfam" id="PF15445"/>
    </source>
</evidence>
<dbReference type="Pfam" id="PF05424">
    <property type="entry name" value="Duffy_binding"/>
    <property type="match status" value="4"/>
</dbReference>
<feature type="coiled-coil region" evidence="1">
    <location>
        <begin position="382"/>
        <end position="413"/>
    </location>
</feature>
<evidence type="ECO:0000256" key="1">
    <source>
        <dbReference type="SAM" id="Coils"/>
    </source>
</evidence>
<dbReference type="FunFam" id="1.20.58.830:FF:000023">
    <property type="entry name" value="Erythrocyte membrane protein 1, PfEMP1"/>
    <property type="match status" value="1"/>
</dbReference>
<feature type="compositionally biased region" description="Pro residues" evidence="2">
    <location>
        <begin position="2434"/>
        <end position="2452"/>
    </location>
</feature>
<feature type="region of interest" description="Disordered" evidence="2">
    <location>
        <begin position="821"/>
        <end position="861"/>
    </location>
</feature>
<dbReference type="InterPro" id="IPR041480">
    <property type="entry name" value="CIDR1_gamma"/>
</dbReference>
<dbReference type="InterPro" id="IPR044932">
    <property type="entry name" value="PfEMP1_ATS_sf"/>
</dbReference>
<keyword evidence="11" id="KW-1185">Reference proteome</keyword>
<keyword evidence="3" id="KW-0812">Transmembrane</keyword>
<feature type="region of interest" description="Disordered" evidence="2">
    <location>
        <begin position="2363"/>
        <end position="2540"/>
    </location>
</feature>
<feature type="region of interest" description="Disordered" evidence="2">
    <location>
        <begin position="1313"/>
        <end position="1343"/>
    </location>
</feature>
<protein>
    <recommendedName>
        <fullName evidence="12">Erythrocyte membrane protein 1</fullName>
    </recommendedName>
</protein>
<dbReference type="InterPro" id="IPR008602">
    <property type="entry name" value="Duffy-antigen-binding"/>
</dbReference>
<dbReference type="FunFam" id="1.20.1310.20:FF:000017">
    <property type="entry name" value="Erythrocyte membrane protein 1, PfEMP1"/>
    <property type="match status" value="1"/>
</dbReference>
<feature type="compositionally biased region" description="Basic residues" evidence="2">
    <location>
        <begin position="770"/>
        <end position="785"/>
    </location>
</feature>
<dbReference type="Gene3D" id="1.20.58.830">
    <property type="match status" value="4"/>
</dbReference>
<keyword evidence="1" id="KW-0175">Coiled coil</keyword>
<evidence type="ECO:0000259" key="5">
    <source>
        <dbReference type="Pfam" id="PF05424"/>
    </source>
</evidence>
<dbReference type="InterPro" id="IPR004258">
    <property type="entry name" value="DBL"/>
</dbReference>
<dbReference type="FunFam" id="1.20.58.830:FF:000002">
    <property type="entry name" value="Erythrocyte membrane protein 1, PfEMP1"/>
    <property type="match status" value="1"/>
</dbReference>
<keyword evidence="3" id="KW-0472">Membrane</keyword>
<gene>
    <name evidence="10" type="ORF">PFNF54_02989</name>
</gene>
<sequence>MGSQTSKFSKTVVGNETHNSARNVLEGFAKDIKRDVSNNAKRHGKVLKGNLRDAKFYHDYSKLRDIPRSPCDLDFWFHTNVWRDKAYERDPCYGRQAKNNYNLEGAVCTNSKIKGNENKINDIGACAPYRRRNICDYNLEHLNERNVLNTHDLLGNVLVMAKREGESIVEKHPNRGSSEVCIALARSFADIGDILRGKDMYVGYDEKEKNRRKQLENKLKDIFDNIYKDLTKKKGRNGKKSALQERYNDPKGDFFQLREDWWALNREDVWKALTCSADDSEDYFIQSEGVTKSFTNPKCGHGDNEVLTNLDYVPQFLRWFTEWAEEFCRIRKIKLGKVKNECRGETSGKRYCSGDGYDCTKTDISRNIFYMDLDCPRCEEECRKYDEWIENKENELDKQKNKYTKEIEKLKDNSKSNYDKNFYLTLTKKYGSINLFLDTLKEGSHCSYNTIEDKIDFNKANQTFTSSKFCGACPFYGVKCNWKTCTEVKENEYKKKNKVDSTHTTEQPTAIDVLVTHIRGTNIPEDLKDCKKYGLFKGMRKQAWKCQYINPYDECKLSPFVKDIDVDDRILFKVLFERWLKYFIQDFNNVKDKINRCTKFEKGKDNTCIKGCKHKCECVEKWIKIKEAEWKKINQHYNQQKKHYTYSVPRWVNSYLTHQHFSSDFINALEAFKNIRGLENLKECSSDTCKIEKIRTIDDDLIKELISKLKDKCAMCKNQHKATKGKECCGKLPKTLNDQDDEEDEEYEAPPPPTPPRTQKNPCVNGQNQKVRKIRSVRRVPKRMQKQASVRVPRARQGGEREQVVKNGRQDHHLQRVLLVGEAEAEEPETAEEKKEEEKEEDTDGKVQPPPAATTPGVKPPCDIVEKHFKDKHDNTGAIDHCNPKKDYPPWKNDKSLVDEDGVYMPPRRQKLCVINLEHFKENTSDDLREAFIKCAAAETYLLWQKYKEDNNGGEDLQNQLKSGKIPEDFKRQMFYTFGDYRDFLFGTDISKLNKHTEAVKTNIDRIFPPTERTNDTIRKEFWEKNAESIWQGMLCALSYNSNDKKMDPDVQKELNSTYNYDTIKNNLEDFANRPQFLRWFIEWSDEFCRERKKKEEKVGSACKNDYEGCANTKDNGNGNCVNACNAYKKYITDKKEQYEKQAKKFDIDKSQNKPGYEDYSGKKASEYLKEKCINSSCDYMLKLKDNSNYWEKPHTTYDDNSLQNKCSCPLSPCEIVDKTLGDKTSKSYAEGCKWKYGKMPLGLGWLCNDKEGEKGKEDGLCIPPRRKRLYVKDLETFSDHTTVGLREAFIKCAAVETFFAWHEFTKEKEREYKEEKQRNGELGFIDENDQIPKDPDNPQNKIRKNGEIHEEFKSQMFYTLADYRDILFGNNIGIGNDMGKVKSNIDKVFANSSGKTPTAKKTTPKEWWEKNAKDIWEGMLCALSYDTKTKIKNEELRKKLIDPKNSNYMYEKVTFSSDNNTNLSKFTERPPFFRWFQEWGEEFCRKKKIKIDKIEKECRGPYGRNHCDGDGFDCSEIGPNENGSFAIFKCPSCAISCRSYKTWINTKKDEFKKQEKLYNKEIKDNKSNYDNIYDKEFVKNLCTDYKSVDSFLKKLKEGPCCNKNTKDSKIDFKDTEETFRNAEYCDPCPVFGVICNNGDCSNSTEKKCDAQEFKVTYDVKNKENPNKEVNMLVSDKTAKKYPGDLNGVCENSSIFEGIREDKWSCGYFCGLDICTPNKTTGDIHDKQNAPIRVLFKRWIENFLKDHNKIKDKISLCINNENRNICTDVCRKNCECIDKWIEMKMKEWKIVRDRYVKQYNVADSVVYEVRRFLEGLQPQNDLEKVKGDVNDLRDLEELSECTNTVSTENRKCRKKDVVESLLNKLKNEIRHCKNERDDSMGKESCKTLPEPTDDPQTDSDTHDTPDIPPGDVAPTFCNVPANPCGDKSATNVVNVTEVAKEMHEEAHKDMLERSVKKVESKVKDSTVESVLRADASKGEYKHEGNPDDLKHNMCNITKEHTNYQKRGGYNYRGPCTGKGNGKDTRFVIGTIWKDEDEKDETIKVLLPPRRRHMCTSNLEYLLHVNKGPLLKVEPDKINHSFLGDVLLAAKYEAEFIKTNYTRLNGQNDNGAKCRAMKYSFADIGDIIRGKDLWGIQDFKDLQTKLVTIFGKIKEEIPDIKKKYSSENPPYTTLREHWWEANRAKVWEAMQCPTIPPVTTSCDTTTVTPLVDYIPQRLRWMTEWAEWFCKMQSQEYEVLVKQCRNCRSGICENGKDDCVKCTQACNTYKQKIKKWEDQWKEISKKYKTLYQQAKGSVNGATTSSTTDEKDKDVVDFLKMLHQKNTDNTIYTTAAGFIHQEAHMTDCQKQTIFCKNTSYNDKKKYAFRHPPHDHDDACACRPPSTPVDVSRKLDTQRDPKKEESEPESEEEEDDAEEEEEPAKETATTETTQPAAPAGPPVTPVPELPGPPAPAGPAADGPIEDDEDAENEDDDDVGSATGTEDDDDDEDDDDEDEEDSADEGEGEGDGGDVGEEEDEDHGGQEAEGVVPQPAAPQPPTPQLLDDPLLKTALMSSTILWMVGIGFAALTYFLLKKKSKSSVDLLRVLNIPKGDYEMPTLKSKNRYIPYRSGSYKGKTYIYMEGDSDSGHYYEDTTDITSSESEYEELDINEIYPYQSPKYKTLIEVVLEPSKSNGNTPSKGDGNTLGDDMVPTTNTFTDEEWSELKHDFISQYIQSEPLDVPKVGVSKELPMNIGGNVLDDGINEKPFITSIHDRDLYTGEEIKYNINMGTNSMDDPTYVSNNVYSGIDLINDTLSGNQHIDIYDELLKRKENELFGTNYKKNTSNNNVAKLTNSDPIMNQLDLLHTWLDRHRDMCEKWNKKEELLDKLNEQWNKDNDGGDIPNDNKKLNTDVSIQIDIDETKGKKEFSNMDTNVDTPTMDSILDDLETYNEPFYDIFEDDVYYDVNDDENASVDDIPMDHNKVDVPKKVHIEMKILNNTSNGSLEQQFPISDVWNI</sequence>
<feature type="compositionally biased region" description="Acidic residues" evidence="2">
    <location>
        <begin position="2402"/>
        <end position="2419"/>
    </location>
</feature>
<dbReference type="InterPro" id="IPR029210">
    <property type="entry name" value="PfEMP1_NTS"/>
</dbReference>
<evidence type="ECO:0000256" key="2">
    <source>
        <dbReference type="SAM" id="MobiDB-lite"/>
    </source>
</evidence>
<dbReference type="Pfam" id="PF03011">
    <property type="entry name" value="PFEMP"/>
    <property type="match status" value="2"/>
</dbReference>
<evidence type="ECO:0000259" key="9">
    <source>
        <dbReference type="Pfam" id="PF22672"/>
    </source>
</evidence>
<dbReference type="FunFam" id="1.20.1310.20:FF:000002">
    <property type="entry name" value="Erythrocyte membrane protein 1, PfEMP1"/>
    <property type="match status" value="1"/>
</dbReference>
<feature type="transmembrane region" description="Helical" evidence="3">
    <location>
        <begin position="2549"/>
        <end position="2571"/>
    </location>
</feature>
<feature type="domain" description="Plasmodium falciparum erythrocyte membrane protein-1 N-terminal segment" evidence="7">
    <location>
        <begin position="20"/>
        <end position="55"/>
    </location>
</feature>
<feature type="region of interest" description="Disordered" evidence="2">
    <location>
        <begin position="727"/>
        <end position="805"/>
    </location>
</feature>
<dbReference type="FunFam" id="1.20.58.830:FF:000006">
    <property type="entry name" value="Erythrocyte membrane protein 1, PfEMP1"/>
    <property type="match status" value="1"/>
</dbReference>
<dbReference type="Pfam" id="PF22672">
    <property type="entry name" value="DBL_C"/>
    <property type="match status" value="2"/>
</dbReference>
<feature type="domain" description="Duffy-binding-like" evidence="4">
    <location>
        <begin position="1735"/>
        <end position="1878"/>
    </location>
</feature>
<feature type="compositionally biased region" description="Basic and acidic residues" evidence="2">
    <location>
        <begin position="2387"/>
        <end position="2401"/>
    </location>
</feature>
<evidence type="ECO:0000313" key="10">
    <source>
        <dbReference type="EMBL" id="EWC88211.1"/>
    </source>
</evidence>
<accession>W7JU12</accession>
<feature type="compositionally biased region" description="Acidic residues" evidence="2">
    <location>
        <begin position="738"/>
        <end position="748"/>
    </location>
</feature>
<dbReference type="EMBL" id="KE123828">
    <property type="protein sequence ID" value="EWC88211.1"/>
    <property type="molecule type" value="Genomic_DNA"/>
</dbReference>
<proteinExistence type="predicted"/>
<dbReference type="InterPro" id="IPR042202">
    <property type="entry name" value="Duffy-ag-bd_sf"/>
</dbReference>
<dbReference type="FunFam" id="1.10.1900.40:FF:000001">
    <property type="entry name" value="Erythrocyte membrane protein 1"/>
    <property type="match status" value="1"/>
</dbReference>
<dbReference type="InterPro" id="IPR054595">
    <property type="entry name" value="DBL_C"/>
</dbReference>
<keyword evidence="3" id="KW-1133">Transmembrane helix</keyword>
<feature type="compositionally biased region" description="Basic and acidic residues" evidence="2">
    <location>
        <begin position="1873"/>
        <end position="1885"/>
    </location>
</feature>
<dbReference type="Pfam" id="PF18562">
    <property type="entry name" value="CIDR1_gamma"/>
    <property type="match status" value="2"/>
</dbReference>
<evidence type="ECO:0000259" key="8">
    <source>
        <dbReference type="Pfam" id="PF18562"/>
    </source>
</evidence>
<dbReference type="SUPFAM" id="SSF140924">
    <property type="entry name" value="Duffy binding domain-like"/>
    <property type="match status" value="6"/>
</dbReference>
<organism evidence="10 11">
    <name type="scientific">Plasmodium falciparum (isolate NF54)</name>
    <dbReference type="NCBI Taxonomy" id="5843"/>
    <lineage>
        <taxon>Eukaryota</taxon>
        <taxon>Sar</taxon>
        <taxon>Alveolata</taxon>
        <taxon>Apicomplexa</taxon>
        <taxon>Aconoidasida</taxon>
        <taxon>Haemosporida</taxon>
        <taxon>Plasmodiidae</taxon>
        <taxon>Plasmodium</taxon>
        <taxon>Plasmodium (Laverania)</taxon>
    </lineage>
</organism>
<feature type="compositionally biased region" description="Acidic residues" evidence="2">
    <location>
        <begin position="2459"/>
        <end position="2517"/>
    </location>
</feature>
<dbReference type="OMA" id="KGKECCG"/>
<feature type="domain" description="Plasmodium falciparum erythrocyte membrane protein 1 acidic terminal segment" evidence="6">
    <location>
        <begin position="2554"/>
        <end position="2995"/>
    </location>
</feature>
<feature type="domain" description="Cysteine-rich interdomain region 1 gamma" evidence="8">
    <location>
        <begin position="1667"/>
        <end position="1719"/>
    </location>
</feature>
<feature type="region of interest" description="Disordered" evidence="2">
    <location>
        <begin position="2669"/>
        <end position="2689"/>
    </location>
</feature>
<name>W7JU12_PLAFO</name>
<dbReference type="Pfam" id="PF15445">
    <property type="entry name" value="ATS"/>
    <property type="match status" value="1"/>
</dbReference>
<feature type="domain" description="Duffy-binding-like" evidence="9">
    <location>
        <begin position="1479"/>
        <end position="1623"/>
    </location>
</feature>
<feature type="compositionally biased region" description="Low complexity" evidence="2">
    <location>
        <begin position="2422"/>
        <end position="2433"/>
    </location>
</feature>
<dbReference type="FunFam" id="1.20.58.1930:FF:000001">
    <property type="entry name" value="Erythrocyte membrane protein 1, PfEMP1"/>
    <property type="match status" value="1"/>
</dbReference>
<evidence type="ECO:0008006" key="12">
    <source>
        <dbReference type="Google" id="ProtNLM"/>
    </source>
</evidence>
<feature type="domain" description="Cysteine-rich interdomain region 1 gamma" evidence="8">
    <location>
        <begin position="509"/>
        <end position="558"/>
    </location>
</feature>
<feature type="domain" description="Duffy-antigen binding" evidence="5">
    <location>
        <begin position="902"/>
        <end position="1071"/>
    </location>
</feature>
<dbReference type="FunFam" id="1.20.1310.20:FF:000003">
    <property type="entry name" value="Erythrocyte membrane protein 1, PfEMP1"/>
    <property type="match status" value="1"/>
</dbReference>
<evidence type="ECO:0000259" key="4">
    <source>
        <dbReference type="Pfam" id="PF03011"/>
    </source>
</evidence>
<feature type="region of interest" description="Disordered" evidence="2">
    <location>
        <begin position="1873"/>
        <end position="1908"/>
    </location>
</feature>
<feature type="compositionally biased region" description="Polar residues" evidence="2">
    <location>
        <begin position="757"/>
        <end position="769"/>
    </location>
</feature>
<dbReference type="InterPro" id="IPR029211">
    <property type="entry name" value="PfEMP1_ATS"/>
</dbReference>
<feature type="domain" description="Duffy-binding-like" evidence="9">
    <location>
        <begin position="322"/>
        <end position="468"/>
    </location>
</feature>
<evidence type="ECO:0000259" key="7">
    <source>
        <dbReference type="Pfam" id="PF15447"/>
    </source>
</evidence>
<feature type="compositionally biased region" description="Basic and acidic residues" evidence="2">
    <location>
        <begin position="2363"/>
        <end position="2376"/>
    </location>
</feature>
<evidence type="ECO:0000256" key="3">
    <source>
        <dbReference type="SAM" id="Phobius"/>
    </source>
</evidence>
<dbReference type="Pfam" id="PF15447">
    <property type="entry name" value="NTS"/>
    <property type="match status" value="1"/>
</dbReference>
<dbReference type="Proteomes" id="UP000030673">
    <property type="component" value="Unassembled WGS sequence"/>
</dbReference>
<dbReference type="Gene3D" id="1.20.58.1930">
    <property type="match status" value="2"/>
</dbReference>